<comment type="caution">
    <text evidence="4">The sequence shown here is derived from an EMBL/GenBank/DDBJ whole genome shotgun (WGS) entry which is preliminary data.</text>
</comment>
<evidence type="ECO:0000313" key="5">
    <source>
        <dbReference type="Proteomes" id="UP001501645"/>
    </source>
</evidence>
<keyword evidence="5" id="KW-1185">Reference proteome</keyword>
<dbReference type="InterPro" id="IPR005471">
    <property type="entry name" value="Tscrpt_reg_IclR_N"/>
</dbReference>
<proteinExistence type="predicted"/>
<accession>A0ABP9A4M7</accession>
<dbReference type="Pfam" id="PF09339">
    <property type="entry name" value="HTH_IclR"/>
    <property type="match status" value="1"/>
</dbReference>
<dbReference type="SUPFAM" id="SSF55781">
    <property type="entry name" value="GAF domain-like"/>
    <property type="match status" value="1"/>
</dbReference>
<reference evidence="5" key="1">
    <citation type="journal article" date="2019" name="Int. J. Syst. Evol. Microbiol.">
        <title>The Global Catalogue of Microorganisms (GCM) 10K type strain sequencing project: providing services to taxonomists for standard genome sequencing and annotation.</title>
        <authorList>
            <consortium name="The Broad Institute Genomics Platform"/>
            <consortium name="The Broad Institute Genome Sequencing Center for Infectious Disease"/>
            <person name="Wu L."/>
            <person name="Ma J."/>
        </authorList>
    </citation>
    <scope>NUCLEOTIDE SEQUENCE [LARGE SCALE GENOMIC DNA]</scope>
    <source>
        <strain evidence="5">JCM 18537</strain>
    </source>
</reference>
<dbReference type="PANTHER" id="PTHR30136">
    <property type="entry name" value="HELIX-TURN-HELIX TRANSCRIPTIONAL REGULATOR, ICLR FAMILY"/>
    <property type="match status" value="1"/>
</dbReference>
<dbReference type="SMART" id="SM00346">
    <property type="entry name" value="HTH_ICLR"/>
    <property type="match status" value="1"/>
</dbReference>
<organism evidence="4 5">
    <name type="scientific">Microbacterium gilvum</name>
    <dbReference type="NCBI Taxonomy" id="1336204"/>
    <lineage>
        <taxon>Bacteria</taxon>
        <taxon>Bacillati</taxon>
        <taxon>Actinomycetota</taxon>
        <taxon>Actinomycetes</taxon>
        <taxon>Micrococcales</taxon>
        <taxon>Microbacteriaceae</taxon>
        <taxon>Microbacterium</taxon>
    </lineage>
</organism>
<dbReference type="PROSITE" id="PS51077">
    <property type="entry name" value="HTH_ICLR"/>
    <property type="match status" value="1"/>
</dbReference>
<keyword evidence="1" id="KW-0805">Transcription regulation</keyword>
<dbReference type="InterPro" id="IPR050707">
    <property type="entry name" value="HTH_MetabolicPath_Reg"/>
</dbReference>
<dbReference type="Proteomes" id="UP001501645">
    <property type="component" value="Unassembled WGS sequence"/>
</dbReference>
<dbReference type="EMBL" id="BAABKO010000002">
    <property type="protein sequence ID" value="GAA4772916.1"/>
    <property type="molecule type" value="Genomic_DNA"/>
</dbReference>
<evidence type="ECO:0000259" key="3">
    <source>
        <dbReference type="PROSITE" id="PS51077"/>
    </source>
</evidence>
<evidence type="ECO:0000256" key="2">
    <source>
        <dbReference type="ARBA" id="ARBA00023163"/>
    </source>
</evidence>
<dbReference type="InterPro" id="IPR036390">
    <property type="entry name" value="WH_DNA-bd_sf"/>
</dbReference>
<evidence type="ECO:0000256" key="1">
    <source>
        <dbReference type="ARBA" id="ARBA00023015"/>
    </source>
</evidence>
<dbReference type="PANTHER" id="PTHR30136:SF24">
    <property type="entry name" value="HTH-TYPE TRANSCRIPTIONAL REPRESSOR ALLR"/>
    <property type="match status" value="1"/>
</dbReference>
<dbReference type="Gene3D" id="1.10.10.10">
    <property type="entry name" value="Winged helix-like DNA-binding domain superfamily/Winged helix DNA-binding domain"/>
    <property type="match status" value="1"/>
</dbReference>
<dbReference type="InterPro" id="IPR029016">
    <property type="entry name" value="GAF-like_dom_sf"/>
</dbReference>
<dbReference type="SUPFAM" id="SSF46785">
    <property type="entry name" value="Winged helix' DNA-binding domain"/>
    <property type="match status" value="1"/>
</dbReference>
<evidence type="ECO:0000313" key="4">
    <source>
        <dbReference type="EMBL" id="GAA4772916.1"/>
    </source>
</evidence>
<gene>
    <name evidence="4" type="ORF">GCM10023351_16500</name>
</gene>
<dbReference type="Gene3D" id="3.30.450.40">
    <property type="match status" value="1"/>
</dbReference>
<name>A0ABP9A4M7_9MICO</name>
<sequence>MTAAWTGPAVDEDRDLHPKQPRAIHSALVVLEEVAKAGPGVTVRELVDRLALPRATVYRLVNLLVQEEYLVRLADISGLALGRKVAELAGPRPSAGMRLSRAARERLAEVRARMSPLAVHLVAYEDDGPRPLDADPVVPLHDAAALARDPQRSAAGRLWLADRRDGGAGLAVQSDALAAGWACAAIPLRAEDGALVAALCVAGPSDRMEALLGAAQALRGDAERLAALLT</sequence>
<protein>
    <recommendedName>
        <fullName evidence="3">HTH iclR-type domain-containing protein</fullName>
    </recommendedName>
</protein>
<dbReference type="InterPro" id="IPR036388">
    <property type="entry name" value="WH-like_DNA-bd_sf"/>
</dbReference>
<feature type="domain" description="HTH iclR-type" evidence="3">
    <location>
        <begin position="21"/>
        <end position="83"/>
    </location>
</feature>
<keyword evidence="2" id="KW-0804">Transcription</keyword>